<evidence type="ECO:0000256" key="1">
    <source>
        <dbReference type="SAM" id="SignalP"/>
    </source>
</evidence>
<gene>
    <name evidence="2" type="ORF">FY528_03305</name>
</gene>
<dbReference type="EMBL" id="VTHL01000002">
    <property type="protein sequence ID" value="TYZ13447.1"/>
    <property type="molecule type" value="Genomic_DNA"/>
</dbReference>
<dbReference type="AlphaFoldDB" id="A0A5D6VDT6"/>
<proteinExistence type="predicted"/>
<dbReference type="PROSITE" id="PS51257">
    <property type="entry name" value="PROKAR_LIPOPROTEIN"/>
    <property type="match status" value="1"/>
</dbReference>
<feature type="signal peptide" evidence="1">
    <location>
        <begin position="1"/>
        <end position="21"/>
    </location>
</feature>
<comment type="caution">
    <text evidence="2">The sequence shown here is derived from an EMBL/GenBank/DDBJ whole genome shotgun (WGS) entry which is preliminary data.</text>
</comment>
<sequence>MKKIVLLGLLASASLTLTVTSCSNPDYKKDEEIAVQPLPPLPAEATGQDSAAAAAAAAKQEINAVNATEAIKKMQPQM</sequence>
<dbReference type="RefSeq" id="WP_149069564.1">
    <property type="nucleotide sequence ID" value="NZ_VTHL01000002.1"/>
</dbReference>
<dbReference type="Proteomes" id="UP000322791">
    <property type="component" value="Unassembled WGS sequence"/>
</dbReference>
<protein>
    <submittedName>
        <fullName evidence="2">Uncharacterized protein</fullName>
    </submittedName>
</protein>
<organism evidence="2 3">
    <name type="scientific">Hymenobacter lutimineralis</name>
    <dbReference type="NCBI Taxonomy" id="2606448"/>
    <lineage>
        <taxon>Bacteria</taxon>
        <taxon>Pseudomonadati</taxon>
        <taxon>Bacteroidota</taxon>
        <taxon>Cytophagia</taxon>
        <taxon>Cytophagales</taxon>
        <taxon>Hymenobacteraceae</taxon>
        <taxon>Hymenobacter</taxon>
    </lineage>
</organism>
<keyword evidence="3" id="KW-1185">Reference proteome</keyword>
<reference evidence="2 3" key="1">
    <citation type="submission" date="2019-08" db="EMBL/GenBank/DDBJ databases">
        <authorList>
            <person name="Seo M.-J."/>
        </authorList>
    </citation>
    <scope>NUCLEOTIDE SEQUENCE [LARGE SCALE GENOMIC DNA]</scope>
    <source>
        <strain evidence="2 3">KIGAM108</strain>
    </source>
</reference>
<evidence type="ECO:0000313" key="2">
    <source>
        <dbReference type="EMBL" id="TYZ13447.1"/>
    </source>
</evidence>
<accession>A0A5D6VDT6</accession>
<keyword evidence="1" id="KW-0732">Signal</keyword>
<feature type="chain" id="PRO_5023146901" evidence="1">
    <location>
        <begin position="22"/>
        <end position="78"/>
    </location>
</feature>
<name>A0A5D6VDT6_9BACT</name>
<evidence type="ECO:0000313" key="3">
    <source>
        <dbReference type="Proteomes" id="UP000322791"/>
    </source>
</evidence>